<dbReference type="PROSITE" id="PS51103">
    <property type="entry name" value="PTS_EIIC_TYPE_1"/>
    <property type="match status" value="1"/>
</dbReference>
<dbReference type="KEGG" id="hmn:HM131_06145"/>
<dbReference type="InterPro" id="IPR018113">
    <property type="entry name" value="PTrfase_EIIB_Cys"/>
</dbReference>
<keyword evidence="4 15" id="KW-0762">Sugar transport</keyword>
<feature type="transmembrane region" description="Helical" evidence="12">
    <location>
        <begin position="39"/>
        <end position="62"/>
    </location>
</feature>
<dbReference type="Pfam" id="PF02378">
    <property type="entry name" value="PTS_EIIC"/>
    <property type="match status" value="1"/>
</dbReference>
<keyword evidence="16" id="KW-1185">Reference proteome</keyword>
<feature type="transmembrane region" description="Helical" evidence="12">
    <location>
        <begin position="130"/>
        <end position="150"/>
    </location>
</feature>
<dbReference type="InterPro" id="IPR013013">
    <property type="entry name" value="PTS_EIIC_1"/>
</dbReference>
<evidence type="ECO:0000259" key="13">
    <source>
        <dbReference type="PROSITE" id="PS51098"/>
    </source>
</evidence>
<evidence type="ECO:0000256" key="2">
    <source>
        <dbReference type="ARBA" id="ARBA00022448"/>
    </source>
</evidence>
<keyword evidence="5" id="KW-0808">Transferase</keyword>
<protein>
    <submittedName>
        <fullName evidence="15">PTS sugar transporter</fullName>
    </submittedName>
</protein>
<keyword evidence="8" id="KW-0418">Kinase</keyword>
<feature type="domain" description="PTS EIIB type-1" evidence="13">
    <location>
        <begin position="378"/>
        <end position="456"/>
    </location>
</feature>
<evidence type="ECO:0000313" key="16">
    <source>
        <dbReference type="Proteomes" id="UP000192527"/>
    </source>
</evidence>
<keyword evidence="10 12" id="KW-0472">Membrane</keyword>
<dbReference type="AlphaFoldDB" id="A0A1W5ZT59"/>
<feature type="transmembrane region" description="Helical" evidence="12">
    <location>
        <begin position="282"/>
        <end position="302"/>
    </location>
</feature>
<feature type="transmembrane region" description="Helical" evidence="12">
    <location>
        <begin position="181"/>
        <end position="199"/>
    </location>
</feature>
<keyword evidence="3" id="KW-1003">Cell membrane</keyword>
<dbReference type="GO" id="GO:0016301">
    <property type="term" value="F:kinase activity"/>
    <property type="evidence" value="ECO:0007669"/>
    <property type="project" value="UniProtKB-KW"/>
</dbReference>
<dbReference type="PANTHER" id="PTHR30009:SF4">
    <property type="entry name" value="PTS SYSTEM N-ACETYLGLUCOSAMINE-SPECIFIC EIICBA COMPONENT"/>
    <property type="match status" value="1"/>
</dbReference>
<dbReference type="RefSeq" id="WP_085028920.1">
    <property type="nucleotide sequence ID" value="NZ_CP020772.1"/>
</dbReference>
<dbReference type="Proteomes" id="UP000192527">
    <property type="component" value="Chromosome"/>
</dbReference>
<dbReference type="InterPro" id="IPR010974">
    <property type="entry name" value="PTS_IIBC_nag"/>
</dbReference>
<dbReference type="NCBIfam" id="TIGR00826">
    <property type="entry name" value="EIIB_glc"/>
    <property type="match status" value="1"/>
</dbReference>
<evidence type="ECO:0000256" key="10">
    <source>
        <dbReference type="ARBA" id="ARBA00023136"/>
    </source>
</evidence>
<evidence type="ECO:0000256" key="7">
    <source>
        <dbReference type="ARBA" id="ARBA00022692"/>
    </source>
</evidence>
<name>A0A1W5ZT59_9BACI</name>
<dbReference type="SUPFAM" id="SSF55604">
    <property type="entry name" value="Glucose permease domain IIB"/>
    <property type="match status" value="1"/>
</dbReference>
<keyword evidence="7 12" id="KW-0812">Transmembrane</keyword>
<dbReference type="PANTHER" id="PTHR30009">
    <property type="entry name" value="CYTOCHROME C-TYPE SYNTHESIS PROTEIN AND PTS TRANSMEMBRANE COMPONENT"/>
    <property type="match status" value="1"/>
</dbReference>
<dbReference type="InterPro" id="IPR001996">
    <property type="entry name" value="PTS_IIB_1"/>
</dbReference>
<feature type="active site" description="Phosphocysteine intermediate; for EIIB activity" evidence="11">
    <location>
        <position position="400"/>
    </location>
</feature>
<evidence type="ECO:0000256" key="9">
    <source>
        <dbReference type="ARBA" id="ARBA00022989"/>
    </source>
</evidence>
<feature type="transmembrane region" description="Helical" evidence="12">
    <location>
        <begin position="330"/>
        <end position="349"/>
    </location>
</feature>
<dbReference type="NCBIfam" id="TIGR01998">
    <property type="entry name" value="PTS-II-BC-nag"/>
    <property type="match status" value="1"/>
</dbReference>
<feature type="transmembrane region" description="Helical" evidence="12">
    <location>
        <begin position="94"/>
        <end position="110"/>
    </location>
</feature>
<dbReference type="Gene3D" id="3.30.1360.60">
    <property type="entry name" value="Glucose permease domain IIB"/>
    <property type="match status" value="1"/>
</dbReference>
<evidence type="ECO:0000313" key="15">
    <source>
        <dbReference type="EMBL" id="ARI76441.1"/>
    </source>
</evidence>
<sequence length="456" mass="48992">MFNFIQRIGKAFMLPVAALPAAALLLRLGQEDLFNIPFMAAAGNAIFANLALIFAIGVAIGLAKDGNGAAGLAGAIGYFVLTEGAKAINEDINMSVLGGILAGVIAGVLYNRFYDIKLPEWLGFFGGRRFVPIVTGAVMVALAGIFGFVWPPIQEGINALGEWILGAGATGVGLYGFLNRILIPVGLHHVLNTLIWFVFGEYEGATGEIGRFFAGDPTAGYFMAGFFPIMMFGLPAAAFAIIAAAKKEKRKAISGGMIGIALTSFLTGITEPIEFSFMFLSPLLYFVHAVLTGLSMIVAFWLDIRHGFGFSAGFLDYALNYGIAEKPALLLVQGLAFGVIYFIIFYFLIVKLNLKTPGREDEDTIVEDSTQQGGDKYQHMADQFIKDLGGKDNISSVDSCATRLRLQIKDLSRVNEASLKQHGAKGIMKPGGNNLQIIVGTQVEFVADAMRRSHES</sequence>
<evidence type="ECO:0000256" key="11">
    <source>
        <dbReference type="PROSITE-ProRule" id="PRU00421"/>
    </source>
</evidence>
<dbReference type="GO" id="GO:0008982">
    <property type="term" value="F:protein-N(PI)-phosphohistidine-sugar phosphotransferase activity"/>
    <property type="evidence" value="ECO:0007669"/>
    <property type="project" value="InterPro"/>
</dbReference>
<evidence type="ECO:0000256" key="4">
    <source>
        <dbReference type="ARBA" id="ARBA00022597"/>
    </source>
</evidence>
<keyword evidence="2" id="KW-0813">Transport</keyword>
<dbReference type="GO" id="GO:0015572">
    <property type="term" value="F:N-acetylglucosamine transmembrane transporter activity"/>
    <property type="evidence" value="ECO:0007669"/>
    <property type="project" value="InterPro"/>
</dbReference>
<dbReference type="GO" id="GO:0090563">
    <property type="term" value="F:protein-phosphocysteine-sugar phosphotransferase activity"/>
    <property type="evidence" value="ECO:0007669"/>
    <property type="project" value="TreeGrafter"/>
</dbReference>
<feature type="transmembrane region" description="Helical" evidence="12">
    <location>
        <begin position="307"/>
        <end position="324"/>
    </location>
</feature>
<dbReference type="InterPro" id="IPR003352">
    <property type="entry name" value="PTS_EIIC"/>
</dbReference>
<dbReference type="FunFam" id="3.30.1360.60:FF:000001">
    <property type="entry name" value="PTS system glucose-specific IIBC component PtsG"/>
    <property type="match status" value="1"/>
</dbReference>
<accession>A0A1W5ZT59</accession>
<keyword evidence="9 12" id="KW-1133">Transmembrane helix</keyword>
<dbReference type="OrthoDB" id="9764327at2"/>
<dbReference type="EMBL" id="CP020772">
    <property type="protein sequence ID" value="ARI76441.1"/>
    <property type="molecule type" value="Genomic_DNA"/>
</dbReference>
<comment type="subcellular location">
    <subcellularLocation>
        <location evidence="1">Cell membrane</location>
        <topology evidence="1">Multi-pass membrane protein</topology>
    </subcellularLocation>
</comment>
<dbReference type="InterPro" id="IPR050429">
    <property type="entry name" value="PTS_Glucose_EIICBA"/>
</dbReference>
<dbReference type="CDD" id="cd00212">
    <property type="entry name" value="PTS_IIB_glc"/>
    <property type="match status" value="1"/>
</dbReference>
<gene>
    <name evidence="15" type="ORF">HM131_06145</name>
</gene>
<keyword evidence="6" id="KW-0598">Phosphotransferase system</keyword>
<evidence type="ECO:0000256" key="3">
    <source>
        <dbReference type="ARBA" id="ARBA00022475"/>
    </source>
</evidence>
<dbReference type="PROSITE" id="PS51098">
    <property type="entry name" value="PTS_EIIB_TYPE_1"/>
    <property type="match status" value="1"/>
</dbReference>
<organism evidence="15 16">
    <name type="scientific">Halobacillus mangrovi</name>
    <dbReference type="NCBI Taxonomy" id="402384"/>
    <lineage>
        <taxon>Bacteria</taxon>
        <taxon>Bacillati</taxon>
        <taxon>Bacillota</taxon>
        <taxon>Bacilli</taxon>
        <taxon>Bacillales</taxon>
        <taxon>Bacillaceae</taxon>
        <taxon>Halobacillus</taxon>
    </lineage>
</organism>
<evidence type="ECO:0000256" key="6">
    <source>
        <dbReference type="ARBA" id="ARBA00022683"/>
    </source>
</evidence>
<dbReference type="GO" id="GO:0019866">
    <property type="term" value="C:organelle inner membrane"/>
    <property type="evidence" value="ECO:0007669"/>
    <property type="project" value="InterPro"/>
</dbReference>
<dbReference type="GO" id="GO:0009401">
    <property type="term" value="P:phosphoenolpyruvate-dependent sugar phosphotransferase system"/>
    <property type="evidence" value="ECO:0007669"/>
    <property type="project" value="UniProtKB-KW"/>
</dbReference>
<reference evidence="15 16" key="1">
    <citation type="submission" date="2017-04" db="EMBL/GenBank/DDBJ databases">
        <title>The whole genome sequencing and assembly of Halobacillus mangrovi strain.</title>
        <authorList>
            <person name="Lee S.-J."/>
            <person name="Park M.-K."/>
            <person name="Kim J.-Y."/>
            <person name="Lee Y.-J."/>
            <person name="Yi H."/>
            <person name="Bahn Y.-S."/>
            <person name="Kim J.F."/>
            <person name="Lee D.-W."/>
        </authorList>
    </citation>
    <scope>NUCLEOTIDE SEQUENCE [LARGE SCALE GENOMIC DNA]</scope>
    <source>
        <strain evidence="15 16">KTB 131</strain>
    </source>
</reference>
<proteinExistence type="predicted"/>
<feature type="transmembrane region" description="Helical" evidence="12">
    <location>
        <begin position="219"/>
        <end position="245"/>
    </location>
</feature>
<dbReference type="STRING" id="402384.HM131_06145"/>
<dbReference type="Pfam" id="PF00367">
    <property type="entry name" value="PTS_EIIB"/>
    <property type="match status" value="1"/>
</dbReference>
<feature type="transmembrane region" description="Helical" evidence="12">
    <location>
        <begin position="252"/>
        <end position="270"/>
    </location>
</feature>
<dbReference type="GO" id="GO:0005886">
    <property type="term" value="C:plasma membrane"/>
    <property type="evidence" value="ECO:0007669"/>
    <property type="project" value="UniProtKB-SubCell"/>
</dbReference>
<dbReference type="InterPro" id="IPR036878">
    <property type="entry name" value="Glu_permease_IIB"/>
</dbReference>
<evidence type="ECO:0000256" key="5">
    <source>
        <dbReference type="ARBA" id="ARBA00022679"/>
    </source>
</evidence>
<evidence type="ECO:0000256" key="1">
    <source>
        <dbReference type="ARBA" id="ARBA00004651"/>
    </source>
</evidence>
<evidence type="ECO:0000259" key="14">
    <source>
        <dbReference type="PROSITE" id="PS51103"/>
    </source>
</evidence>
<feature type="transmembrane region" description="Helical" evidence="12">
    <location>
        <begin position="156"/>
        <end position="174"/>
    </location>
</feature>
<feature type="domain" description="PTS EIIC type-1" evidence="14">
    <location>
        <begin position="1"/>
        <end position="361"/>
    </location>
</feature>
<feature type="transmembrane region" description="Helical" evidence="12">
    <location>
        <begin position="69"/>
        <end position="88"/>
    </location>
</feature>
<dbReference type="PROSITE" id="PS01035">
    <property type="entry name" value="PTS_EIIB_TYPE_1_CYS"/>
    <property type="match status" value="1"/>
</dbReference>
<evidence type="ECO:0000256" key="12">
    <source>
        <dbReference type="SAM" id="Phobius"/>
    </source>
</evidence>
<evidence type="ECO:0000256" key="8">
    <source>
        <dbReference type="ARBA" id="ARBA00022777"/>
    </source>
</evidence>
<dbReference type="GO" id="GO:0015764">
    <property type="term" value="P:N-acetylglucosamine transport"/>
    <property type="evidence" value="ECO:0007669"/>
    <property type="project" value="TreeGrafter"/>
</dbReference>